<evidence type="ECO:0000313" key="1">
    <source>
        <dbReference type="EMBL" id="MBA0781229.1"/>
    </source>
</evidence>
<dbReference type="EMBL" id="JABEZW010000012">
    <property type="protein sequence ID" value="MBA0781229.1"/>
    <property type="molecule type" value="Genomic_DNA"/>
</dbReference>
<dbReference type="AlphaFoldDB" id="A0A7J9F7F2"/>
<proteinExistence type="predicted"/>
<accession>A0A7J9F7F2</accession>
<reference evidence="1 2" key="1">
    <citation type="journal article" date="2019" name="Genome Biol. Evol.">
        <title>Insights into the evolution of the New World diploid cottons (Gossypium, subgenus Houzingenia) based on genome sequencing.</title>
        <authorList>
            <person name="Grover C.E."/>
            <person name="Arick M.A. 2nd"/>
            <person name="Thrash A."/>
            <person name="Conover J.L."/>
            <person name="Sanders W.S."/>
            <person name="Peterson D.G."/>
            <person name="Frelichowski J.E."/>
            <person name="Scheffler J.A."/>
            <person name="Scheffler B.E."/>
            <person name="Wendel J.F."/>
        </authorList>
    </citation>
    <scope>NUCLEOTIDE SEQUENCE [LARGE SCALE GENOMIC DNA]</scope>
    <source>
        <strain evidence="1">8</strain>
        <tissue evidence="1">Leaf</tissue>
    </source>
</reference>
<comment type="caution">
    <text evidence="1">The sequence shown here is derived from an EMBL/GenBank/DDBJ whole genome shotgun (WGS) entry which is preliminary data.</text>
</comment>
<protein>
    <submittedName>
        <fullName evidence="1">Uncharacterized protein</fullName>
    </submittedName>
</protein>
<evidence type="ECO:0000313" key="2">
    <source>
        <dbReference type="Proteomes" id="UP000593568"/>
    </source>
</evidence>
<sequence length="19" mass="2181">MAVCYSSMLVFLLCVFQLL</sequence>
<keyword evidence="2" id="KW-1185">Reference proteome</keyword>
<organism evidence="1 2">
    <name type="scientific">Gossypium trilobum</name>
    <dbReference type="NCBI Taxonomy" id="34281"/>
    <lineage>
        <taxon>Eukaryota</taxon>
        <taxon>Viridiplantae</taxon>
        <taxon>Streptophyta</taxon>
        <taxon>Embryophyta</taxon>
        <taxon>Tracheophyta</taxon>
        <taxon>Spermatophyta</taxon>
        <taxon>Magnoliopsida</taxon>
        <taxon>eudicotyledons</taxon>
        <taxon>Gunneridae</taxon>
        <taxon>Pentapetalae</taxon>
        <taxon>rosids</taxon>
        <taxon>malvids</taxon>
        <taxon>Malvales</taxon>
        <taxon>Malvaceae</taxon>
        <taxon>Malvoideae</taxon>
        <taxon>Gossypium</taxon>
    </lineage>
</organism>
<gene>
    <name evidence="1" type="ORF">Gotri_002170</name>
</gene>
<name>A0A7J9F7F2_9ROSI</name>
<feature type="non-terminal residue" evidence="1">
    <location>
        <position position="19"/>
    </location>
</feature>
<dbReference type="Proteomes" id="UP000593568">
    <property type="component" value="Unassembled WGS sequence"/>
</dbReference>